<dbReference type="GO" id="GO:0022857">
    <property type="term" value="F:transmembrane transporter activity"/>
    <property type="evidence" value="ECO:0007669"/>
    <property type="project" value="InterPro"/>
</dbReference>
<feature type="transmembrane region" description="Helical" evidence="1">
    <location>
        <begin position="38"/>
        <end position="56"/>
    </location>
</feature>
<feature type="transmembrane region" description="Helical" evidence="1">
    <location>
        <begin position="93"/>
        <end position="112"/>
    </location>
</feature>
<organism evidence="2 3">
    <name type="scientific">Escherichia coli</name>
    <dbReference type="NCBI Taxonomy" id="562"/>
    <lineage>
        <taxon>Bacteria</taxon>
        <taxon>Pseudomonadati</taxon>
        <taxon>Pseudomonadota</taxon>
        <taxon>Gammaproteobacteria</taxon>
        <taxon>Enterobacterales</taxon>
        <taxon>Enterobacteriaceae</taxon>
        <taxon>Escherichia</taxon>
    </lineage>
</organism>
<dbReference type="InterPro" id="IPR006726">
    <property type="entry name" value="PHBA_efflux_AaeB/fusaric-R"/>
</dbReference>
<proteinExistence type="predicted"/>
<name>A0A376TW75_ECOLX</name>
<evidence type="ECO:0000313" key="3">
    <source>
        <dbReference type="Proteomes" id="UP000254079"/>
    </source>
</evidence>
<dbReference type="EMBL" id="UGCP01000002">
    <property type="protein sequence ID" value="STI81487.1"/>
    <property type="molecule type" value="Genomic_DNA"/>
</dbReference>
<protein>
    <submittedName>
        <fullName evidence="2">p-hydroxybenzoic acid efflux pump subunit B</fullName>
    </submittedName>
</protein>
<dbReference type="GO" id="GO:0005886">
    <property type="term" value="C:plasma membrane"/>
    <property type="evidence" value="ECO:0007669"/>
    <property type="project" value="InterPro"/>
</dbReference>
<feature type="transmembrane region" description="Helical" evidence="1">
    <location>
        <begin position="13"/>
        <end position="32"/>
    </location>
</feature>
<sequence length="150" mass="16173">MGIFSIANQHIRFAVKLATAIVLALFVGFHFQLETPRWAVLTAAIVAAGPAFAAGGEPYSGAIRYRGFLRIIGTFIGCIAGLVIIIAMIRAPLLMISGVLYLGRFLYLDILAGTNRKLVRVGAGRLYRADHCDHHSAGTIAYAAVCRRTL</sequence>
<evidence type="ECO:0000313" key="2">
    <source>
        <dbReference type="EMBL" id="STI81487.1"/>
    </source>
</evidence>
<dbReference type="Pfam" id="PF04632">
    <property type="entry name" value="FUSC"/>
    <property type="match status" value="1"/>
</dbReference>
<evidence type="ECO:0000256" key="1">
    <source>
        <dbReference type="SAM" id="Phobius"/>
    </source>
</evidence>
<accession>A0A376TW75</accession>
<feature type="transmembrane region" description="Helical" evidence="1">
    <location>
        <begin position="68"/>
        <end position="87"/>
    </location>
</feature>
<reference evidence="2 3" key="1">
    <citation type="submission" date="2018-06" db="EMBL/GenBank/DDBJ databases">
        <authorList>
            <consortium name="Pathogen Informatics"/>
            <person name="Doyle S."/>
        </authorList>
    </citation>
    <scope>NUCLEOTIDE SEQUENCE [LARGE SCALE GENOMIC DNA]</scope>
    <source>
        <strain evidence="2 3">NCTC8622</strain>
    </source>
</reference>
<gene>
    <name evidence="2" type="primary">aaeB_4</name>
    <name evidence="2" type="ORF">NCTC8622_00421</name>
</gene>
<dbReference type="Proteomes" id="UP000254079">
    <property type="component" value="Unassembled WGS sequence"/>
</dbReference>
<dbReference type="AlphaFoldDB" id="A0A376TW75"/>
<keyword evidence="1" id="KW-0812">Transmembrane</keyword>
<keyword evidence="1" id="KW-1133">Transmembrane helix</keyword>
<keyword evidence="1" id="KW-0472">Membrane</keyword>